<keyword evidence="2" id="KW-1185">Reference proteome</keyword>
<evidence type="ECO:0000313" key="1">
    <source>
        <dbReference type="EMBL" id="KAK8870834.1"/>
    </source>
</evidence>
<accession>A0ABR2IZ74</accession>
<reference evidence="1 2" key="1">
    <citation type="submission" date="2024-04" db="EMBL/GenBank/DDBJ databases">
        <title>Tritrichomonas musculus Genome.</title>
        <authorList>
            <person name="Alves-Ferreira E."/>
            <person name="Grigg M."/>
            <person name="Lorenzi H."/>
            <person name="Galac M."/>
        </authorList>
    </citation>
    <scope>NUCLEOTIDE SEQUENCE [LARGE SCALE GENOMIC DNA]</scope>
    <source>
        <strain evidence="1 2">EAF2021</strain>
    </source>
</reference>
<gene>
    <name evidence="1" type="ORF">M9Y10_008732</name>
</gene>
<evidence type="ECO:0000313" key="2">
    <source>
        <dbReference type="Proteomes" id="UP001470230"/>
    </source>
</evidence>
<dbReference type="Proteomes" id="UP001470230">
    <property type="component" value="Unassembled WGS sequence"/>
</dbReference>
<protein>
    <submittedName>
        <fullName evidence="1">Uncharacterized protein</fullName>
    </submittedName>
</protein>
<name>A0ABR2IZ74_9EUKA</name>
<sequence length="228" mass="26681">MEYNIEKYGMSINLIDLELPHELIKNDKIKIKISSHPEHNTTIFQVSPEQIKKINQITTINVNVPSTQNAIVIDFRLNRKLTQNISFLFFNKDKSGNDKYIGITYISYKDFTSVKNNNKIDSSSINDKIKVNNIYQTTKDERKSLYKTNKNGSIDNFEISNINFNNHKIIGQMKIQLSLFPNYQYFDATVYSPNSIYQNNIYNSVKNFELIKSTKFCFNNKPNMRNFV</sequence>
<dbReference type="EMBL" id="JAPFFF010000014">
    <property type="protein sequence ID" value="KAK8870834.1"/>
    <property type="molecule type" value="Genomic_DNA"/>
</dbReference>
<organism evidence="1 2">
    <name type="scientific">Tritrichomonas musculus</name>
    <dbReference type="NCBI Taxonomy" id="1915356"/>
    <lineage>
        <taxon>Eukaryota</taxon>
        <taxon>Metamonada</taxon>
        <taxon>Parabasalia</taxon>
        <taxon>Tritrichomonadida</taxon>
        <taxon>Tritrichomonadidae</taxon>
        <taxon>Tritrichomonas</taxon>
    </lineage>
</organism>
<comment type="caution">
    <text evidence="1">The sequence shown here is derived from an EMBL/GenBank/DDBJ whole genome shotgun (WGS) entry which is preliminary data.</text>
</comment>
<proteinExistence type="predicted"/>